<keyword evidence="2" id="KW-0378">Hydrolase</keyword>
<proteinExistence type="predicted"/>
<dbReference type="Gene3D" id="1.10.340.30">
    <property type="entry name" value="Hypothetical protein, domain 2"/>
    <property type="match status" value="1"/>
</dbReference>
<dbReference type="AlphaFoldDB" id="A0A075JJT6"/>
<dbReference type="OrthoDB" id="9807664at2"/>
<reference evidence="2 3" key="1">
    <citation type="submission" date="2014-07" db="EMBL/GenBank/DDBJ databases">
        <title>Genome Sequencing of Dermacoccus nishinomiyaensis.</title>
        <authorList>
            <person name="Hong K.W."/>
            <person name="Chan K.G."/>
        </authorList>
    </citation>
    <scope>NUCLEOTIDE SEQUENCE [LARGE SCALE GENOMIC DNA]</scope>
    <source>
        <strain evidence="2 3">M25</strain>
    </source>
</reference>
<dbReference type="Pfam" id="PF03352">
    <property type="entry name" value="Adenine_glyco"/>
    <property type="match status" value="1"/>
</dbReference>
<keyword evidence="2" id="KW-0326">Glycosidase</keyword>
<keyword evidence="3" id="KW-1185">Reference proteome</keyword>
<dbReference type="HOGENOM" id="CLU_083758_0_0_11"/>
<accession>A0A075JJT6</accession>
<dbReference type="EMBL" id="CP008889">
    <property type="protein sequence ID" value="AIF40313.1"/>
    <property type="molecule type" value="Genomic_DNA"/>
</dbReference>
<feature type="binding site" evidence="1">
    <location>
        <position position="186"/>
    </location>
    <ligand>
        <name>Zn(2+)</name>
        <dbReference type="ChEBI" id="CHEBI:29105"/>
    </ligand>
</feature>
<dbReference type="GO" id="GO:0006284">
    <property type="term" value="P:base-excision repair"/>
    <property type="evidence" value="ECO:0007669"/>
    <property type="project" value="InterPro"/>
</dbReference>
<dbReference type="SUPFAM" id="SSF48150">
    <property type="entry name" value="DNA-glycosylase"/>
    <property type="match status" value="1"/>
</dbReference>
<keyword evidence="1" id="KW-0479">Metal-binding</keyword>
<name>A0A075JJT6_9MICO</name>
<keyword evidence="1" id="KW-0862">Zinc</keyword>
<sequence>MSLLVVGDDGVARCAWATSAPDYIAYHDDEWGRRVRGERELFERLTLESFQSGLSWLTILRKREAFRAAFVGFEPDAVAALGAADVERLMGDASIVRNRRKIEAALTNACAVVELRADGGLEALIDTFPPAAHERPTTVADVVGSSDESTALAKELKRRGFAHVGPTTCYSLMQACGYVNDHAAGCVAGDAIERLAG</sequence>
<dbReference type="RefSeq" id="WP_038567253.1">
    <property type="nucleotide sequence ID" value="NZ_CP008889.1"/>
</dbReference>
<feature type="binding site" evidence="1">
    <location>
        <position position="182"/>
    </location>
    <ligand>
        <name>Zn(2+)</name>
        <dbReference type="ChEBI" id="CHEBI:29105"/>
    </ligand>
</feature>
<dbReference type="PANTHER" id="PTHR30037:SF4">
    <property type="entry name" value="DNA-3-METHYLADENINE GLYCOSYLASE I"/>
    <property type="match status" value="1"/>
</dbReference>
<dbReference type="KEGG" id="dni:HX89_04370"/>
<evidence type="ECO:0000256" key="1">
    <source>
        <dbReference type="PIRSR" id="PIRSR605019-1"/>
    </source>
</evidence>
<dbReference type="GO" id="GO:0008725">
    <property type="term" value="F:DNA-3-methyladenine glycosylase activity"/>
    <property type="evidence" value="ECO:0007669"/>
    <property type="project" value="UniProtKB-EC"/>
</dbReference>
<evidence type="ECO:0000313" key="3">
    <source>
        <dbReference type="Proteomes" id="UP000027986"/>
    </source>
</evidence>
<feature type="binding site" evidence="1">
    <location>
        <position position="14"/>
    </location>
    <ligand>
        <name>Zn(2+)</name>
        <dbReference type="ChEBI" id="CHEBI:29105"/>
    </ligand>
</feature>
<dbReference type="eggNOG" id="COG2818">
    <property type="taxonomic scope" value="Bacteria"/>
</dbReference>
<gene>
    <name evidence="2" type="ORF">HX89_04370</name>
</gene>
<dbReference type="GeneID" id="41840432"/>
<dbReference type="Proteomes" id="UP000027986">
    <property type="component" value="Chromosome"/>
</dbReference>
<protein>
    <submittedName>
        <fullName evidence="2">3-methyladenine DNA glycosylase</fullName>
        <ecNumber evidence="2">3.2.2.20</ecNumber>
    </submittedName>
</protein>
<feature type="binding site" evidence="1">
    <location>
        <position position="27"/>
    </location>
    <ligand>
        <name>Zn(2+)</name>
        <dbReference type="ChEBI" id="CHEBI:29105"/>
    </ligand>
</feature>
<dbReference type="InterPro" id="IPR005019">
    <property type="entry name" value="Adenine_glyco"/>
</dbReference>
<dbReference type="InterPro" id="IPR011257">
    <property type="entry name" value="DNA_glycosylase"/>
</dbReference>
<dbReference type="PANTHER" id="PTHR30037">
    <property type="entry name" value="DNA-3-METHYLADENINE GLYCOSYLASE 1"/>
    <property type="match status" value="1"/>
</dbReference>
<evidence type="ECO:0000313" key="2">
    <source>
        <dbReference type="EMBL" id="AIF40313.1"/>
    </source>
</evidence>
<organism evidence="2 3">
    <name type="scientific">Dermacoccus nishinomiyaensis</name>
    <dbReference type="NCBI Taxonomy" id="1274"/>
    <lineage>
        <taxon>Bacteria</taxon>
        <taxon>Bacillati</taxon>
        <taxon>Actinomycetota</taxon>
        <taxon>Actinomycetes</taxon>
        <taxon>Micrococcales</taxon>
        <taxon>Dermacoccaceae</taxon>
        <taxon>Dermacoccus</taxon>
    </lineage>
</organism>
<dbReference type="GO" id="GO:0046872">
    <property type="term" value="F:metal ion binding"/>
    <property type="evidence" value="ECO:0007669"/>
    <property type="project" value="UniProtKB-KW"/>
</dbReference>
<dbReference type="EC" id="3.2.2.20" evidence="2"/>
<dbReference type="InterPro" id="IPR052891">
    <property type="entry name" value="DNA-3mA_glycosylase"/>
</dbReference>